<dbReference type="EMBL" id="CP091508">
    <property type="protein sequence ID" value="UOO82025.1"/>
    <property type="molecule type" value="Genomic_DNA"/>
</dbReference>
<reference evidence="1 2" key="1">
    <citation type="journal article" date="2022" name="Res Sq">
        <title>Evolution of multicellular longitudinally dividing oral cavity symbionts (Neisseriaceae).</title>
        <authorList>
            <person name="Nyongesa S."/>
            <person name="Weber P."/>
            <person name="Bernet E."/>
            <person name="Pullido F."/>
            <person name="Nieckarz M."/>
            <person name="Delaby M."/>
            <person name="Nieves C."/>
            <person name="Viehboeck T."/>
            <person name="Krause N."/>
            <person name="Rivera-Millot A."/>
            <person name="Nakamura A."/>
            <person name="Vischer N."/>
            <person name="VanNieuwenhze M."/>
            <person name="Brun Y."/>
            <person name="Cava F."/>
            <person name="Bulgheresi S."/>
            <person name="Veyrier F."/>
        </authorList>
    </citation>
    <scope>NUCLEOTIDE SEQUENCE [LARGE SCALE GENOMIC DNA]</scope>
    <source>
        <strain evidence="1 2">CCUG 63373m</strain>
    </source>
</reference>
<gene>
    <name evidence="1" type="ORF">LVJ83_00670</name>
</gene>
<dbReference type="RefSeq" id="WP_244785314.1">
    <property type="nucleotide sequence ID" value="NZ_CP091508.1"/>
</dbReference>
<dbReference type="Proteomes" id="UP000829817">
    <property type="component" value="Chromosome"/>
</dbReference>
<name>A0ABY4DSL4_9NEIS</name>
<protein>
    <submittedName>
        <fullName evidence="1">Uncharacterized protein</fullName>
    </submittedName>
</protein>
<proteinExistence type="predicted"/>
<accession>A0ABY4DSL4</accession>
<evidence type="ECO:0000313" key="1">
    <source>
        <dbReference type="EMBL" id="UOO82025.1"/>
    </source>
</evidence>
<evidence type="ECO:0000313" key="2">
    <source>
        <dbReference type="Proteomes" id="UP000829817"/>
    </source>
</evidence>
<sequence>MGKKLQDVIRVNADGGIGALQAGEVANVIEELMATDMCEIVARAQRTIEQVEAGDAAGVGLEQAAALSAVVYELILSHAHKINKRPTPHGVTEFTKLGNLHSKLMHQMKQSAAWAYRVKHTVTKDSELGRNDSRVQGRILRRATTTADGCFDETL</sequence>
<organism evidence="1 2">
    <name type="scientific">Uruburuella testudinis</name>
    <dbReference type="NCBI Taxonomy" id="1282863"/>
    <lineage>
        <taxon>Bacteria</taxon>
        <taxon>Pseudomonadati</taxon>
        <taxon>Pseudomonadota</taxon>
        <taxon>Betaproteobacteria</taxon>
        <taxon>Neisseriales</taxon>
        <taxon>Neisseriaceae</taxon>
        <taxon>Uruburuella</taxon>
    </lineage>
</organism>
<keyword evidence="2" id="KW-1185">Reference proteome</keyword>